<dbReference type="Pfam" id="PF00472">
    <property type="entry name" value="RF-1"/>
    <property type="match status" value="1"/>
</dbReference>
<sequence length="139" mass="15581">MSDDLPVRGSITIPRAELRWRFSRSGGPGGQGVNTTDSKVELRWNVAESDALPPVLKERALTRLAGRLVDGALVITASEQRHQLQNRKAAEIRLAALVRDAITPDPPARRPTRPSRGAVERRLENKRHRTLKLQNRRVD</sequence>
<dbReference type="GO" id="GO:0072344">
    <property type="term" value="P:rescue of stalled ribosome"/>
    <property type="evidence" value="ECO:0007669"/>
    <property type="project" value="TreeGrafter"/>
</dbReference>
<evidence type="ECO:0000256" key="1">
    <source>
        <dbReference type="ARBA" id="ARBA00010835"/>
    </source>
</evidence>
<dbReference type="AlphaFoldDB" id="A0A8J4DRA3"/>
<dbReference type="SUPFAM" id="SSF75620">
    <property type="entry name" value="Release factor"/>
    <property type="match status" value="1"/>
</dbReference>
<dbReference type="GO" id="GO:0003747">
    <property type="term" value="F:translation release factor activity"/>
    <property type="evidence" value="ECO:0007669"/>
    <property type="project" value="InterPro"/>
</dbReference>
<reference evidence="4" key="1">
    <citation type="submission" date="2021-01" db="EMBL/GenBank/DDBJ databases">
        <title>Whole genome shotgun sequence of Virgisporangium aliadipatigenens NBRC 105644.</title>
        <authorList>
            <person name="Komaki H."/>
            <person name="Tamura T."/>
        </authorList>
    </citation>
    <scope>NUCLEOTIDE SEQUENCE</scope>
    <source>
        <strain evidence="4">NBRC 105644</strain>
    </source>
</reference>
<keyword evidence="4" id="KW-0378">Hydrolase</keyword>
<dbReference type="GO" id="GO:0043022">
    <property type="term" value="F:ribosome binding"/>
    <property type="evidence" value="ECO:0007669"/>
    <property type="project" value="TreeGrafter"/>
</dbReference>
<name>A0A8J4DRA3_9ACTN</name>
<evidence type="ECO:0000256" key="2">
    <source>
        <dbReference type="SAM" id="MobiDB-lite"/>
    </source>
</evidence>
<dbReference type="EMBL" id="BOPF01000015">
    <property type="protein sequence ID" value="GIJ47439.1"/>
    <property type="molecule type" value="Genomic_DNA"/>
</dbReference>
<evidence type="ECO:0000259" key="3">
    <source>
        <dbReference type="PROSITE" id="PS00745"/>
    </source>
</evidence>
<comment type="similarity">
    <text evidence="1">Belongs to the prokaryotic/mitochondrial release factor family.</text>
</comment>
<comment type="caution">
    <text evidence="4">The sequence shown here is derived from an EMBL/GenBank/DDBJ whole genome shotgun (WGS) entry which is preliminary data.</text>
</comment>
<dbReference type="PROSITE" id="PS00745">
    <property type="entry name" value="RF_PROK_I"/>
    <property type="match status" value="1"/>
</dbReference>
<dbReference type="InterPro" id="IPR045853">
    <property type="entry name" value="Pep_chain_release_fac_I_sf"/>
</dbReference>
<protein>
    <submittedName>
        <fullName evidence="4">Aminoacyl-tRNA hydrolase</fullName>
    </submittedName>
</protein>
<dbReference type="PANTHER" id="PTHR47814:SF1">
    <property type="entry name" value="PEPTIDYL-TRNA HYDROLASE ARFB"/>
    <property type="match status" value="1"/>
</dbReference>
<accession>A0A8J4DRA3</accession>
<proteinExistence type="inferred from homology"/>
<dbReference type="NCBIfam" id="NF006718">
    <property type="entry name" value="PRK09256.1"/>
    <property type="match status" value="1"/>
</dbReference>
<gene>
    <name evidence="4" type="ORF">Val02_43250</name>
</gene>
<evidence type="ECO:0000313" key="5">
    <source>
        <dbReference type="Proteomes" id="UP000619260"/>
    </source>
</evidence>
<dbReference type="InterPro" id="IPR000352">
    <property type="entry name" value="Pep_chain_release_fac_I"/>
</dbReference>
<keyword evidence="5" id="KW-1185">Reference proteome</keyword>
<feature type="region of interest" description="Disordered" evidence="2">
    <location>
        <begin position="102"/>
        <end position="125"/>
    </location>
</feature>
<dbReference type="RefSeq" id="WP_203900954.1">
    <property type="nucleotide sequence ID" value="NZ_BOPF01000015.1"/>
</dbReference>
<dbReference type="PANTHER" id="PTHR47814">
    <property type="entry name" value="PEPTIDYL-TRNA HYDROLASE ARFB"/>
    <property type="match status" value="1"/>
</dbReference>
<evidence type="ECO:0000313" key="4">
    <source>
        <dbReference type="EMBL" id="GIJ47439.1"/>
    </source>
</evidence>
<dbReference type="GO" id="GO:0004045">
    <property type="term" value="F:peptidyl-tRNA hydrolase activity"/>
    <property type="evidence" value="ECO:0007669"/>
    <property type="project" value="TreeGrafter"/>
</dbReference>
<dbReference type="Gene3D" id="3.30.160.20">
    <property type="match status" value="1"/>
</dbReference>
<feature type="domain" description="Prokaryotic-type class I peptide chain release factors" evidence="3">
    <location>
        <begin position="24"/>
        <end position="40"/>
    </location>
</feature>
<organism evidence="4 5">
    <name type="scientific">Virgisporangium aliadipatigenens</name>
    <dbReference type="NCBI Taxonomy" id="741659"/>
    <lineage>
        <taxon>Bacteria</taxon>
        <taxon>Bacillati</taxon>
        <taxon>Actinomycetota</taxon>
        <taxon>Actinomycetes</taxon>
        <taxon>Micromonosporales</taxon>
        <taxon>Micromonosporaceae</taxon>
        <taxon>Virgisporangium</taxon>
    </lineage>
</organism>
<dbReference type="Proteomes" id="UP000619260">
    <property type="component" value="Unassembled WGS sequence"/>
</dbReference>